<feature type="compositionally biased region" description="Basic and acidic residues" evidence="4">
    <location>
        <begin position="190"/>
        <end position="201"/>
    </location>
</feature>
<dbReference type="InterPro" id="IPR036388">
    <property type="entry name" value="WH-like_DNA-bd_sf"/>
</dbReference>
<feature type="compositionally biased region" description="Polar residues" evidence="4">
    <location>
        <begin position="160"/>
        <end position="184"/>
    </location>
</feature>
<comment type="caution">
    <text evidence="6">The sequence shown here is derived from an EMBL/GenBank/DDBJ whole genome shotgun (WGS) entry which is preliminary data.</text>
</comment>
<dbReference type="PROSITE" id="PS51118">
    <property type="entry name" value="HTH_HXLR"/>
    <property type="match status" value="1"/>
</dbReference>
<feature type="region of interest" description="Disordered" evidence="4">
    <location>
        <begin position="159"/>
        <end position="213"/>
    </location>
</feature>
<proteinExistence type="predicted"/>
<evidence type="ECO:0000259" key="5">
    <source>
        <dbReference type="PROSITE" id="PS51118"/>
    </source>
</evidence>
<evidence type="ECO:0000313" key="7">
    <source>
        <dbReference type="Proteomes" id="UP000316429"/>
    </source>
</evidence>
<dbReference type="SUPFAM" id="SSF46785">
    <property type="entry name" value="Winged helix' DNA-binding domain"/>
    <property type="match status" value="1"/>
</dbReference>
<gene>
    <name evidence="6" type="ORF">FJQ55_21155</name>
</gene>
<dbReference type="Proteomes" id="UP000316429">
    <property type="component" value="Unassembled WGS sequence"/>
</dbReference>
<evidence type="ECO:0000256" key="2">
    <source>
        <dbReference type="ARBA" id="ARBA00023125"/>
    </source>
</evidence>
<evidence type="ECO:0000256" key="4">
    <source>
        <dbReference type="SAM" id="MobiDB-lite"/>
    </source>
</evidence>
<evidence type="ECO:0000256" key="3">
    <source>
        <dbReference type="ARBA" id="ARBA00023163"/>
    </source>
</evidence>
<keyword evidence="3" id="KW-0804">Transcription</keyword>
<dbReference type="GO" id="GO:0003677">
    <property type="term" value="F:DNA binding"/>
    <property type="evidence" value="ECO:0007669"/>
    <property type="project" value="UniProtKB-KW"/>
</dbReference>
<organism evidence="6 7">
    <name type="scientific">Rhizobium glycinendophyticum</name>
    <dbReference type="NCBI Taxonomy" id="2589807"/>
    <lineage>
        <taxon>Bacteria</taxon>
        <taxon>Pseudomonadati</taxon>
        <taxon>Pseudomonadota</taxon>
        <taxon>Alphaproteobacteria</taxon>
        <taxon>Hyphomicrobiales</taxon>
        <taxon>Rhizobiaceae</taxon>
        <taxon>Rhizobium/Agrobacterium group</taxon>
        <taxon>Rhizobium</taxon>
    </lineage>
</organism>
<accession>A0A504TU72</accession>
<dbReference type="InterPro" id="IPR002577">
    <property type="entry name" value="HTH_HxlR"/>
</dbReference>
<protein>
    <submittedName>
        <fullName evidence="6">Helix-turn-helix transcriptional regulator</fullName>
    </submittedName>
</protein>
<dbReference type="PANTHER" id="PTHR33204:SF18">
    <property type="entry name" value="TRANSCRIPTIONAL REGULATORY PROTEIN"/>
    <property type="match status" value="1"/>
</dbReference>
<dbReference type="OrthoDB" id="9782219at2"/>
<keyword evidence="1" id="KW-0805">Transcription regulation</keyword>
<dbReference type="Pfam" id="PF01638">
    <property type="entry name" value="HxlR"/>
    <property type="match status" value="1"/>
</dbReference>
<dbReference type="Gene3D" id="1.10.10.10">
    <property type="entry name" value="Winged helix-like DNA-binding domain superfamily/Winged helix DNA-binding domain"/>
    <property type="match status" value="1"/>
</dbReference>
<dbReference type="PANTHER" id="PTHR33204">
    <property type="entry name" value="TRANSCRIPTIONAL REGULATOR, MARR FAMILY"/>
    <property type="match status" value="1"/>
</dbReference>
<dbReference type="EMBL" id="VFYP01000006">
    <property type="protein sequence ID" value="TPP04940.1"/>
    <property type="molecule type" value="Genomic_DNA"/>
</dbReference>
<evidence type="ECO:0000256" key="1">
    <source>
        <dbReference type="ARBA" id="ARBA00023015"/>
    </source>
</evidence>
<feature type="domain" description="HTH hxlR-type" evidence="5">
    <location>
        <begin position="8"/>
        <end position="107"/>
    </location>
</feature>
<keyword evidence="2" id="KW-0238">DNA-binding</keyword>
<keyword evidence="7" id="KW-1185">Reference proteome</keyword>
<dbReference type="InterPro" id="IPR036390">
    <property type="entry name" value="WH_DNA-bd_sf"/>
</dbReference>
<dbReference type="AlphaFoldDB" id="A0A504TU72"/>
<evidence type="ECO:0000313" key="6">
    <source>
        <dbReference type="EMBL" id="TPP04940.1"/>
    </source>
</evidence>
<reference evidence="6 7" key="1">
    <citation type="submission" date="2019-06" db="EMBL/GenBank/DDBJ databases">
        <title>Rhizobium sp. CL12 isolated from roots of soybean.</title>
        <authorList>
            <person name="Wang C."/>
        </authorList>
    </citation>
    <scope>NUCLEOTIDE SEQUENCE [LARGE SCALE GENOMIC DNA]</scope>
    <source>
        <strain evidence="6 7">CL12</strain>
    </source>
</reference>
<sequence length="213" mass="23882">MRPTFCLSPPDRPETSTTIPDLIHTRSPSALCFGIRRFDDLRQSSGVTNATLSDRLKLLEENGFVERRQYQTRPDRFEYQPTGRCRHLGLLMQAMVQIGDQWNLSNLEGPPLDFIDRRTGQGVKLITVNRETSEPVERDHLGVRPGRSADALMTWRLSRGSESAETSAVRSGQSRARTIQQSGMTIPPPEARKSENPERRYASAIRPAGAPPA</sequence>
<name>A0A504TU72_9HYPH</name>